<protein>
    <submittedName>
        <fullName evidence="2">Uncharacterized protein</fullName>
    </submittedName>
</protein>
<reference evidence="2" key="1">
    <citation type="journal article" date="2020" name="mSystems">
        <title>Genome- and Community-Level Interaction Insights into Carbon Utilization and Element Cycling Functions of Hydrothermarchaeota in Hydrothermal Sediment.</title>
        <authorList>
            <person name="Zhou Z."/>
            <person name="Liu Y."/>
            <person name="Xu W."/>
            <person name="Pan J."/>
            <person name="Luo Z.H."/>
            <person name="Li M."/>
        </authorList>
    </citation>
    <scope>NUCLEOTIDE SEQUENCE [LARGE SCALE GENOMIC DNA]</scope>
    <source>
        <strain evidence="2">SpSt-222</strain>
    </source>
</reference>
<sequence>MRRRRKRSYPAHRVFVTRRSRSSSVPEERQDERQYKGKAKESRPAEAGDDCPNRITRECCDELRAAD</sequence>
<accession>A0A7C1JNA0</accession>
<name>A0A7C1JNA0_THERO</name>
<comment type="caution">
    <text evidence="2">The sequence shown here is derived from an EMBL/GenBank/DDBJ whole genome shotgun (WGS) entry which is preliminary data.</text>
</comment>
<dbReference type="AlphaFoldDB" id="A0A7C1JNA0"/>
<evidence type="ECO:0000256" key="1">
    <source>
        <dbReference type="SAM" id="MobiDB-lite"/>
    </source>
</evidence>
<feature type="compositionally biased region" description="Basic residues" evidence="1">
    <location>
        <begin position="1"/>
        <end position="21"/>
    </location>
</feature>
<evidence type="ECO:0000313" key="2">
    <source>
        <dbReference type="EMBL" id="HEF65439.1"/>
    </source>
</evidence>
<dbReference type="EMBL" id="DSJL01000011">
    <property type="protein sequence ID" value="HEF65439.1"/>
    <property type="molecule type" value="Genomic_DNA"/>
</dbReference>
<feature type="compositionally biased region" description="Basic and acidic residues" evidence="1">
    <location>
        <begin position="26"/>
        <end position="51"/>
    </location>
</feature>
<proteinExistence type="predicted"/>
<organism evidence="2">
    <name type="scientific">Thermomicrobium roseum</name>
    <dbReference type="NCBI Taxonomy" id="500"/>
    <lineage>
        <taxon>Bacteria</taxon>
        <taxon>Pseudomonadati</taxon>
        <taxon>Thermomicrobiota</taxon>
        <taxon>Thermomicrobia</taxon>
        <taxon>Thermomicrobiales</taxon>
        <taxon>Thermomicrobiaceae</taxon>
        <taxon>Thermomicrobium</taxon>
    </lineage>
</organism>
<gene>
    <name evidence="2" type="ORF">ENP47_07565</name>
</gene>
<feature type="region of interest" description="Disordered" evidence="1">
    <location>
        <begin position="1"/>
        <end position="51"/>
    </location>
</feature>